<keyword evidence="3" id="KW-1185">Reference proteome</keyword>
<dbReference type="Proteomes" id="UP000054618">
    <property type="component" value="Unassembled WGS sequence"/>
</dbReference>
<dbReference type="AlphaFoldDB" id="A0A0W0Y350"/>
<protein>
    <submittedName>
        <fullName evidence="2">Uncharacterized protein</fullName>
    </submittedName>
</protein>
<dbReference type="RefSeq" id="WP_058506401.1">
    <property type="nucleotide sequence ID" value="NZ_CAAAIK010000020.1"/>
</dbReference>
<evidence type="ECO:0000313" key="2">
    <source>
        <dbReference type="EMBL" id="KTD51419.1"/>
    </source>
</evidence>
<dbReference type="EMBL" id="LNYS01000006">
    <property type="protein sequence ID" value="KTD51419.1"/>
    <property type="molecule type" value="Genomic_DNA"/>
</dbReference>
<accession>A0A0W0Y350</accession>
<evidence type="ECO:0000256" key="1">
    <source>
        <dbReference type="SAM" id="SignalP"/>
    </source>
</evidence>
<feature type="signal peptide" evidence="1">
    <location>
        <begin position="1"/>
        <end position="22"/>
    </location>
</feature>
<feature type="chain" id="PRO_5006917178" evidence="1">
    <location>
        <begin position="23"/>
        <end position="182"/>
    </location>
</feature>
<evidence type="ECO:0000313" key="3">
    <source>
        <dbReference type="Proteomes" id="UP000054618"/>
    </source>
</evidence>
<gene>
    <name evidence="2" type="ORF">Lqui_0263</name>
</gene>
<organism evidence="2 3">
    <name type="scientific">Legionella quinlivanii</name>
    <dbReference type="NCBI Taxonomy" id="45073"/>
    <lineage>
        <taxon>Bacteria</taxon>
        <taxon>Pseudomonadati</taxon>
        <taxon>Pseudomonadota</taxon>
        <taxon>Gammaproteobacteria</taxon>
        <taxon>Legionellales</taxon>
        <taxon>Legionellaceae</taxon>
        <taxon>Legionella</taxon>
    </lineage>
</organism>
<dbReference type="PATRIC" id="fig|45073.5.peg.277"/>
<comment type="caution">
    <text evidence="2">The sequence shown here is derived from an EMBL/GenBank/DDBJ whole genome shotgun (WGS) entry which is preliminary data.</text>
</comment>
<reference evidence="2 3" key="1">
    <citation type="submission" date="2015-11" db="EMBL/GenBank/DDBJ databases">
        <title>Genomic analysis of 38 Legionella species identifies large and diverse effector repertoires.</title>
        <authorList>
            <person name="Burstein D."/>
            <person name="Amaro F."/>
            <person name="Zusman T."/>
            <person name="Lifshitz Z."/>
            <person name="Cohen O."/>
            <person name="Gilbert J.A."/>
            <person name="Pupko T."/>
            <person name="Shuman H.A."/>
            <person name="Segal G."/>
        </authorList>
    </citation>
    <scope>NUCLEOTIDE SEQUENCE [LARGE SCALE GENOMIC DNA]</scope>
    <source>
        <strain evidence="2 3">CDC#1442-AUS-E</strain>
    </source>
</reference>
<dbReference type="OrthoDB" id="5639804at2"/>
<keyword evidence="1" id="KW-0732">Signal</keyword>
<proteinExistence type="predicted"/>
<sequence length="182" mass="20496">MTFRSMKSLLTVVVVSCLPAIGFSEDTKTDAKTEAPTFQSTCVNAWMGRNTEITDKMDFKNFGEKYCKCAETQQPLDTQEAINKAAQVCMSRTILQDAMDNVEENVGLDKVTSKDIDDSCHNRWLLVYPKMDENDKKIATSYCDCADPKLVDLSKNSEKMTDDEYYKEIYKIAATCSGKEGK</sequence>
<name>A0A0W0Y350_9GAMM</name>